<dbReference type="KEGG" id="cei:CEPID_07165"/>
<gene>
    <name evidence="12" type="ORF">CEPID_07165</name>
</gene>
<dbReference type="SUPFAM" id="SSF54909">
    <property type="entry name" value="Dimeric alpha+beta barrel"/>
    <property type="match status" value="1"/>
</dbReference>
<reference evidence="12 13" key="1">
    <citation type="submission" date="2015-05" db="EMBL/GenBank/DDBJ databases">
        <title>Complete genome sequence of Corynebacterium epidermidicanis DSM 45586, isolated from the skin of a dog suffering from pruritus.</title>
        <authorList>
            <person name="Ruckert C."/>
            <person name="Albersmeier A."/>
            <person name="Winkler A."/>
            <person name="Tauch A."/>
        </authorList>
    </citation>
    <scope>NUCLEOTIDE SEQUENCE [LARGE SCALE GENOMIC DNA]</scope>
    <source>
        <strain evidence="12 13">DSM 45586</strain>
    </source>
</reference>
<evidence type="ECO:0000256" key="4">
    <source>
        <dbReference type="ARBA" id="ARBA00022723"/>
    </source>
</evidence>
<evidence type="ECO:0000256" key="2">
    <source>
        <dbReference type="ARBA" id="ARBA00022559"/>
    </source>
</evidence>
<keyword evidence="5 9" id="KW-0732">Signal</keyword>
<evidence type="ECO:0000256" key="9">
    <source>
        <dbReference type="SAM" id="SignalP"/>
    </source>
</evidence>
<keyword evidence="6 12" id="KW-0560">Oxidoreductase</keyword>
<dbReference type="NCBIfam" id="TIGR01413">
    <property type="entry name" value="Dyp_perox_fam"/>
    <property type="match status" value="1"/>
</dbReference>
<dbReference type="GO" id="GO:0004601">
    <property type="term" value="F:peroxidase activity"/>
    <property type="evidence" value="ECO:0007669"/>
    <property type="project" value="UniProtKB-KW"/>
</dbReference>
<feature type="domain" description="Dyp-type peroxidase C-terminal" evidence="11">
    <location>
        <begin position="213"/>
        <end position="395"/>
    </location>
</feature>
<dbReference type="PANTHER" id="PTHR30521:SF4">
    <property type="entry name" value="DEFERROCHELATASE"/>
    <property type="match status" value="1"/>
</dbReference>
<dbReference type="Pfam" id="PF04261">
    <property type="entry name" value="Dyp_perox_N"/>
    <property type="match status" value="1"/>
</dbReference>
<accession>A0A0G3GQ07</accession>
<dbReference type="PROSITE" id="PS51318">
    <property type="entry name" value="TAT"/>
    <property type="match status" value="1"/>
</dbReference>
<dbReference type="InterPro" id="IPR006314">
    <property type="entry name" value="Dyp_peroxidase"/>
</dbReference>
<feature type="chain" id="PRO_5038770737" evidence="9">
    <location>
        <begin position="20"/>
        <end position="411"/>
    </location>
</feature>
<evidence type="ECO:0000313" key="12">
    <source>
        <dbReference type="EMBL" id="AKK03291.1"/>
    </source>
</evidence>
<evidence type="ECO:0000259" key="11">
    <source>
        <dbReference type="Pfam" id="PF20628"/>
    </source>
</evidence>
<evidence type="ECO:0000256" key="6">
    <source>
        <dbReference type="ARBA" id="ARBA00023002"/>
    </source>
</evidence>
<evidence type="ECO:0000256" key="8">
    <source>
        <dbReference type="ARBA" id="ARBA00025737"/>
    </source>
</evidence>
<dbReference type="NCBIfam" id="TIGR01409">
    <property type="entry name" value="TAT_signal_seq"/>
    <property type="match status" value="1"/>
</dbReference>
<dbReference type="STRING" id="1050174.CEPID_07165"/>
<dbReference type="InterPro" id="IPR019546">
    <property type="entry name" value="TAT_signal_bac_arc"/>
</dbReference>
<dbReference type="EC" id="1.11.1.19" evidence="12"/>
<organism evidence="12 13">
    <name type="scientific">Corynebacterium epidermidicanis</name>
    <dbReference type="NCBI Taxonomy" id="1050174"/>
    <lineage>
        <taxon>Bacteria</taxon>
        <taxon>Bacillati</taxon>
        <taxon>Actinomycetota</taxon>
        <taxon>Actinomycetes</taxon>
        <taxon>Mycobacteriales</taxon>
        <taxon>Corynebacteriaceae</taxon>
        <taxon>Corynebacterium</taxon>
    </lineage>
</organism>
<keyword evidence="13" id="KW-1185">Reference proteome</keyword>
<keyword evidence="7" id="KW-0408">Iron</keyword>
<comment type="cofactor">
    <cofactor evidence="1">
        <name>heme b</name>
        <dbReference type="ChEBI" id="CHEBI:60344"/>
    </cofactor>
</comment>
<dbReference type="InterPro" id="IPR048327">
    <property type="entry name" value="Dyp_perox_N"/>
</dbReference>
<proteinExistence type="inferred from homology"/>
<comment type="similarity">
    <text evidence="8">Belongs to the DyP-type peroxidase family.</text>
</comment>
<dbReference type="InterPro" id="IPR006311">
    <property type="entry name" value="TAT_signal"/>
</dbReference>
<name>A0A0G3GQ07_9CORY</name>
<protein>
    <submittedName>
        <fullName evidence="12">Dyp-type peroxidase family</fullName>
        <ecNumber evidence="12">1.11.1.19</ecNumber>
    </submittedName>
</protein>
<keyword evidence="4" id="KW-0479">Metal-binding</keyword>
<sequence length="411" mass="45549">MAKQLSRRAFLTASTTTVAAGTLAACASEQPSRQPGPGTSISPIRVLHEEKVEFFGTHQAGVVTPAQANLNLIAFTVRAGVDKAGIRRLLRLWTADASRLCAGQTPLGDLEPELTDTPANLTITCGFGPRLFDIIGAQDQRPDWLAPIKQYSRDKLDPKWGEADLVVQLCCDDPLMLAHATRHMVRAGADYVATKWVQRGFLHAYGAKDEGQTPRNLFGQVDGTVNPRTPEEQLDQVWIDEGPDWARNGSCMVVRRIAMNLDTWEILDRESREVSMGRKLSNGAPLTGDEEFDQADFAKTDSFGLPVIDPMSHMARSHPPADHPEQRILRRAYNYDLPPEPGSEQLSNSGLVFICFQKNPKLQFEAIQQRLDEGDRLNQWITHIGSAVFFIPPGVQSESDYWGAELLGEHQ</sequence>
<dbReference type="PANTHER" id="PTHR30521">
    <property type="entry name" value="DEFERROCHELATASE/PEROXIDASE"/>
    <property type="match status" value="1"/>
</dbReference>
<dbReference type="PROSITE" id="PS51404">
    <property type="entry name" value="DYP_PEROXIDASE"/>
    <property type="match status" value="1"/>
</dbReference>
<evidence type="ECO:0000256" key="1">
    <source>
        <dbReference type="ARBA" id="ARBA00001970"/>
    </source>
</evidence>
<evidence type="ECO:0000259" key="10">
    <source>
        <dbReference type="Pfam" id="PF04261"/>
    </source>
</evidence>
<dbReference type="PROSITE" id="PS51257">
    <property type="entry name" value="PROKAR_LIPOPROTEIN"/>
    <property type="match status" value="1"/>
</dbReference>
<evidence type="ECO:0000256" key="5">
    <source>
        <dbReference type="ARBA" id="ARBA00022729"/>
    </source>
</evidence>
<dbReference type="GO" id="GO:0005829">
    <property type="term" value="C:cytosol"/>
    <property type="evidence" value="ECO:0007669"/>
    <property type="project" value="TreeGrafter"/>
</dbReference>
<dbReference type="RefSeq" id="WP_047240348.1">
    <property type="nucleotide sequence ID" value="NZ_CP011541.1"/>
</dbReference>
<dbReference type="GO" id="GO:0046872">
    <property type="term" value="F:metal ion binding"/>
    <property type="evidence" value="ECO:0007669"/>
    <property type="project" value="UniProtKB-KW"/>
</dbReference>
<dbReference type="PATRIC" id="fig|1050174.4.peg.1451"/>
<dbReference type="Pfam" id="PF20628">
    <property type="entry name" value="Dyp_perox_C"/>
    <property type="match status" value="1"/>
</dbReference>
<dbReference type="GO" id="GO:0020037">
    <property type="term" value="F:heme binding"/>
    <property type="evidence" value="ECO:0007669"/>
    <property type="project" value="InterPro"/>
</dbReference>
<dbReference type="OrthoDB" id="9781066at2"/>
<evidence type="ECO:0000313" key="13">
    <source>
        <dbReference type="Proteomes" id="UP000035368"/>
    </source>
</evidence>
<dbReference type="EMBL" id="CP011541">
    <property type="protein sequence ID" value="AKK03291.1"/>
    <property type="molecule type" value="Genomic_DNA"/>
</dbReference>
<keyword evidence="3" id="KW-0349">Heme</keyword>
<dbReference type="AlphaFoldDB" id="A0A0G3GQ07"/>
<evidence type="ECO:0000256" key="7">
    <source>
        <dbReference type="ARBA" id="ARBA00023004"/>
    </source>
</evidence>
<dbReference type="InterPro" id="IPR048328">
    <property type="entry name" value="Dyp_perox_C"/>
</dbReference>
<feature type="domain" description="Dyp-type peroxidase N-terminal" evidence="10">
    <location>
        <begin position="59"/>
        <end position="201"/>
    </location>
</feature>
<evidence type="ECO:0000256" key="3">
    <source>
        <dbReference type="ARBA" id="ARBA00022617"/>
    </source>
</evidence>
<dbReference type="InterPro" id="IPR011008">
    <property type="entry name" value="Dimeric_a/b-barrel"/>
</dbReference>
<keyword evidence="2 12" id="KW-0575">Peroxidase</keyword>
<dbReference type="Proteomes" id="UP000035368">
    <property type="component" value="Chromosome"/>
</dbReference>
<feature type="signal peptide" evidence="9">
    <location>
        <begin position="1"/>
        <end position="19"/>
    </location>
</feature>